<feature type="domain" description="HTH cro/C1-type" evidence="2">
    <location>
        <begin position="35"/>
        <end position="82"/>
    </location>
</feature>
<dbReference type="RefSeq" id="WP_386438454.1">
    <property type="nucleotide sequence ID" value="NZ_JBHSBB010000051.1"/>
</dbReference>
<dbReference type="PANTHER" id="PTHR35010:SF2">
    <property type="entry name" value="BLL4672 PROTEIN"/>
    <property type="match status" value="1"/>
</dbReference>
<dbReference type="InterPro" id="IPR001387">
    <property type="entry name" value="Cro/C1-type_HTH"/>
</dbReference>
<comment type="caution">
    <text evidence="3">The sequence shown here is derived from an EMBL/GenBank/DDBJ whole genome shotgun (WGS) entry which is preliminary data.</text>
</comment>
<dbReference type="SMART" id="SM00530">
    <property type="entry name" value="HTH_XRE"/>
    <property type="match status" value="1"/>
</dbReference>
<dbReference type="EMBL" id="JBHSBB010000051">
    <property type="protein sequence ID" value="MFC4036550.1"/>
    <property type="molecule type" value="Genomic_DNA"/>
</dbReference>
<dbReference type="InterPro" id="IPR041413">
    <property type="entry name" value="MLTR_LBD"/>
</dbReference>
<evidence type="ECO:0000313" key="3">
    <source>
        <dbReference type="EMBL" id="MFC4036550.1"/>
    </source>
</evidence>
<reference evidence="4" key="1">
    <citation type="journal article" date="2019" name="Int. J. Syst. Evol. Microbiol.">
        <title>The Global Catalogue of Microorganisms (GCM) 10K type strain sequencing project: providing services to taxonomists for standard genome sequencing and annotation.</title>
        <authorList>
            <consortium name="The Broad Institute Genomics Platform"/>
            <consortium name="The Broad Institute Genome Sequencing Center for Infectious Disease"/>
            <person name="Wu L."/>
            <person name="Ma J."/>
        </authorList>
    </citation>
    <scope>NUCLEOTIDE SEQUENCE [LARGE SCALE GENOMIC DNA]</scope>
    <source>
        <strain evidence="4">CGMCC 4.7237</strain>
    </source>
</reference>
<name>A0ABV8I0C1_9ACTN</name>
<dbReference type="PANTHER" id="PTHR35010">
    <property type="entry name" value="BLL4672 PROTEIN-RELATED"/>
    <property type="match status" value="1"/>
</dbReference>
<dbReference type="Proteomes" id="UP001595765">
    <property type="component" value="Unassembled WGS sequence"/>
</dbReference>
<gene>
    <name evidence="3" type="ORF">ACFO3J_34690</name>
</gene>
<feature type="region of interest" description="Disordered" evidence="1">
    <location>
        <begin position="274"/>
        <end position="304"/>
    </location>
</feature>
<dbReference type="InterPro" id="IPR010982">
    <property type="entry name" value="Lambda_DNA-bd_dom_sf"/>
</dbReference>
<proteinExistence type="predicted"/>
<dbReference type="PROSITE" id="PS50943">
    <property type="entry name" value="HTH_CROC1"/>
    <property type="match status" value="1"/>
</dbReference>
<dbReference type="Gene3D" id="3.30.450.180">
    <property type="match status" value="1"/>
</dbReference>
<feature type="compositionally biased region" description="Low complexity" evidence="1">
    <location>
        <begin position="278"/>
        <end position="287"/>
    </location>
</feature>
<evidence type="ECO:0000256" key="1">
    <source>
        <dbReference type="SAM" id="MobiDB-lite"/>
    </source>
</evidence>
<dbReference type="Pfam" id="PF17765">
    <property type="entry name" value="MLTR_LBD"/>
    <property type="match status" value="1"/>
</dbReference>
<protein>
    <submittedName>
        <fullName evidence="3">Helix-turn-helix transcriptional regulator</fullName>
    </submittedName>
</protein>
<dbReference type="Gene3D" id="1.10.260.40">
    <property type="entry name" value="lambda repressor-like DNA-binding domains"/>
    <property type="match status" value="1"/>
</dbReference>
<evidence type="ECO:0000313" key="4">
    <source>
        <dbReference type="Proteomes" id="UP001595765"/>
    </source>
</evidence>
<accession>A0ABV8I0C1</accession>
<dbReference type="Pfam" id="PF13560">
    <property type="entry name" value="HTH_31"/>
    <property type="match status" value="1"/>
</dbReference>
<sequence length="304" mass="33490">MATGNRLGDFLRSRRERVGPRDVGLPGGARRRVPGLRREEVALLAGISAEYYLRLEQGRDKHPSEQVLDSIARALLLEPDTAAYLHQLARPPRAAARRDPARPEHVDEGVSALIGNWTTTPALVHGRLMTTLAANPMAVALSPYFAPGVNTLRAAFLEPEMRVFHRDWEAMTAKAVAYVRSLVGAAADDPELIEPIGELSVRSERFRTLWARQDVHRKTSGRTALRHPRVGPLDLRYEKLALPGSPGQMLITYHADPGSESYERLQLLARLADDRLSRTTARRASPTPGTPPPPATGRTSPARP</sequence>
<organism evidence="3 4">
    <name type="scientific">Streptomyces polygonati</name>
    <dbReference type="NCBI Taxonomy" id="1617087"/>
    <lineage>
        <taxon>Bacteria</taxon>
        <taxon>Bacillati</taxon>
        <taxon>Actinomycetota</taxon>
        <taxon>Actinomycetes</taxon>
        <taxon>Kitasatosporales</taxon>
        <taxon>Streptomycetaceae</taxon>
        <taxon>Streptomyces</taxon>
    </lineage>
</organism>
<dbReference type="SUPFAM" id="SSF47413">
    <property type="entry name" value="lambda repressor-like DNA-binding domains"/>
    <property type="match status" value="1"/>
</dbReference>
<dbReference type="CDD" id="cd00093">
    <property type="entry name" value="HTH_XRE"/>
    <property type="match status" value="1"/>
</dbReference>
<evidence type="ECO:0000259" key="2">
    <source>
        <dbReference type="PROSITE" id="PS50943"/>
    </source>
</evidence>
<keyword evidence="4" id="KW-1185">Reference proteome</keyword>